<dbReference type="PANTHER" id="PTHR11799:SF12">
    <property type="entry name" value="PARAOXONASE-RELATED"/>
    <property type="match status" value="1"/>
</dbReference>
<dbReference type="PANTHER" id="PTHR11799">
    <property type="entry name" value="PARAOXONASE"/>
    <property type="match status" value="1"/>
</dbReference>
<dbReference type="EMBL" id="JAULSY010000072">
    <property type="protein sequence ID" value="KAK0667412.1"/>
    <property type="molecule type" value="Genomic_DNA"/>
</dbReference>
<sequence length="424" mass="45996">MRSAVYSVVAAVLAYYFYTLGPLIQRAVTVLGVFRSYPEGDISTTQQVTSIPDTTHCEDLHHHIPSGLLFTACEDDASTRFQWFPPLGNLGNPQLAAKSRGSIHVIDPKGLQSRRLKFENFDGAFITHGIDVIDDPESPTGQAVYIFAVNHLPDPTPNVEGEEAKARSQIELFHHTIGTNSIKHIRSIWHPLIRTPNDVYASSPTSVYATNDHYYTGHSIMRMLEDVYYGAKWTDTVHLKIDSLEPVKTSDAGVTGSIALAGVHNNNGLGHGRSEDEILIAQAASGTLHIAQLPPKGSSDYNITILDTLEIDSVVDNPSFFKDPLATGPSDDRSGFLLPGISKAATLAGTSRDPAGKDPVIVYYTKPSAGVKAQQWETRVIFEDDSSRIRSASAAVLVSVGKSKARLFVTGFVSANVIALDIDL</sequence>
<dbReference type="InterPro" id="IPR011042">
    <property type="entry name" value="6-blade_b-propeller_TolB-like"/>
</dbReference>
<evidence type="ECO:0000313" key="1">
    <source>
        <dbReference type="EMBL" id="KAK0667412.1"/>
    </source>
</evidence>
<evidence type="ECO:0008006" key="3">
    <source>
        <dbReference type="Google" id="ProtNLM"/>
    </source>
</evidence>
<dbReference type="Proteomes" id="UP001174997">
    <property type="component" value="Unassembled WGS sequence"/>
</dbReference>
<organism evidence="1 2">
    <name type="scientific">Cercophora samala</name>
    <dbReference type="NCBI Taxonomy" id="330535"/>
    <lineage>
        <taxon>Eukaryota</taxon>
        <taxon>Fungi</taxon>
        <taxon>Dikarya</taxon>
        <taxon>Ascomycota</taxon>
        <taxon>Pezizomycotina</taxon>
        <taxon>Sordariomycetes</taxon>
        <taxon>Sordariomycetidae</taxon>
        <taxon>Sordariales</taxon>
        <taxon>Lasiosphaeriaceae</taxon>
        <taxon>Cercophora</taxon>
    </lineage>
</organism>
<comment type="caution">
    <text evidence="1">The sequence shown here is derived from an EMBL/GenBank/DDBJ whole genome shotgun (WGS) entry which is preliminary data.</text>
</comment>
<dbReference type="SUPFAM" id="SSF63829">
    <property type="entry name" value="Calcium-dependent phosphotriesterase"/>
    <property type="match status" value="1"/>
</dbReference>
<proteinExistence type="predicted"/>
<dbReference type="Gene3D" id="2.120.10.30">
    <property type="entry name" value="TolB, C-terminal domain"/>
    <property type="match status" value="1"/>
</dbReference>
<keyword evidence="2" id="KW-1185">Reference proteome</keyword>
<accession>A0AA39ZAM9</accession>
<protein>
    <recommendedName>
        <fullName evidence="3">Serum paraoxonase/arylesterase family protein</fullName>
    </recommendedName>
</protein>
<reference evidence="1" key="1">
    <citation type="submission" date="2023-06" db="EMBL/GenBank/DDBJ databases">
        <title>Genome-scale phylogeny and comparative genomics of the fungal order Sordariales.</title>
        <authorList>
            <consortium name="Lawrence Berkeley National Laboratory"/>
            <person name="Hensen N."/>
            <person name="Bonometti L."/>
            <person name="Westerberg I."/>
            <person name="Brannstrom I.O."/>
            <person name="Guillou S."/>
            <person name="Cros-Aarteil S."/>
            <person name="Calhoun S."/>
            <person name="Haridas S."/>
            <person name="Kuo A."/>
            <person name="Mondo S."/>
            <person name="Pangilinan J."/>
            <person name="Riley R."/>
            <person name="Labutti K."/>
            <person name="Andreopoulos B."/>
            <person name="Lipzen A."/>
            <person name="Chen C."/>
            <person name="Yanf M."/>
            <person name="Daum C."/>
            <person name="Ng V."/>
            <person name="Clum A."/>
            <person name="Steindorff A."/>
            <person name="Ohm R."/>
            <person name="Martin F."/>
            <person name="Silar P."/>
            <person name="Natvig D."/>
            <person name="Lalanne C."/>
            <person name="Gautier V."/>
            <person name="Ament-Velasquez S.L."/>
            <person name="Kruys A."/>
            <person name="Hutchinson M.I."/>
            <person name="Powell A.J."/>
            <person name="Barry K."/>
            <person name="Miller A.N."/>
            <person name="Grigoriev I.V."/>
            <person name="Debuchy R."/>
            <person name="Gladieux P."/>
            <person name="Thoren M.H."/>
            <person name="Johannesson H."/>
        </authorList>
    </citation>
    <scope>NUCLEOTIDE SEQUENCE</scope>
    <source>
        <strain evidence="1">CBS 307.81</strain>
    </source>
</reference>
<name>A0AA39ZAM9_9PEZI</name>
<evidence type="ECO:0000313" key="2">
    <source>
        <dbReference type="Proteomes" id="UP001174997"/>
    </source>
</evidence>
<dbReference type="AlphaFoldDB" id="A0AA39ZAM9"/>
<gene>
    <name evidence="1" type="ORF">QBC41DRAFT_366206</name>
</gene>
<dbReference type="InterPro" id="IPR051288">
    <property type="entry name" value="Serum_paraoxonase/arylesterase"/>
</dbReference>